<dbReference type="PANTHER" id="PTHR43355:SF2">
    <property type="entry name" value="FLAVIN REDUCTASE (NADPH)"/>
    <property type="match status" value="1"/>
</dbReference>
<feature type="domain" description="NAD(P)-binding" evidence="1">
    <location>
        <begin position="7"/>
        <end position="195"/>
    </location>
</feature>
<organism evidence="2 3">
    <name type="scientific">Erysipelothrix inopinata</name>
    <dbReference type="NCBI Taxonomy" id="225084"/>
    <lineage>
        <taxon>Bacteria</taxon>
        <taxon>Bacillati</taxon>
        <taxon>Bacillota</taxon>
        <taxon>Erysipelotrichia</taxon>
        <taxon>Erysipelotrichales</taxon>
        <taxon>Erysipelotrichaceae</taxon>
        <taxon>Erysipelothrix</taxon>
    </lineage>
</organism>
<dbReference type="RefSeq" id="WP_187534859.1">
    <property type="nucleotide sequence ID" value="NZ_CBCSHU010000003.1"/>
</dbReference>
<evidence type="ECO:0000313" key="3">
    <source>
        <dbReference type="Proteomes" id="UP000515928"/>
    </source>
</evidence>
<dbReference type="SUPFAM" id="SSF51735">
    <property type="entry name" value="NAD(P)-binding Rossmann-fold domains"/>
    <property type="match status" value="1"/>
</dbReference>
<dbReference type="InterPro" id="IPR016040">
    <property type="entry name" value="NAD(P)-bd_dom"/>
</dbReference>
<dbReference type="Pfam" id="PF13460">
    <property type="entry name" value="NAD_binding_10"/>
    <property type="match status" value="1"/>
</dbReference>
<dbReference type="GO" id="GO:0016646">
    <property type="term" value="F:oxidoreductase activity, acting on the CH-NH group of donors, NAD or NADP as acceptor"/>
    <property type="evidence" value="ECO:0007669"/>
    <property type="project" value="TreeGrafter"/>
</dbReference>
<dbReference type="Proteomes" id="UP000515928">
    <property type="component" value="Chromosome"/>
</dbReference>
<dbReference type="PANTHER" id="PTHR43355">
    <property type="entry name" value="FLAVIN REDUCTASE (NADPH)"/>
    <property type="match status" value="1"/>
</dbReference>
<sequence length="210" mass="23432">MKIAVLGANGKSGGFIVDELIHQGYEPTAVVRNKDTYQGNAKHILVKDVFNLTQNDILDYDVVINALGFFTEATLKNHLESTKHLISILEGLDTRLMVVGGAGSLFVDNDETIRLMDTPDFPSDYKPLAVAMYEAFDYLKTVTDVNWTYLSPSAFFDFEGDRLGHYRLGGNQLLVNDAGESRISYADYAIAMVDEIKNQKYKGQRFTVGE</sequence>
<keyword evidence="3" id="KW-1185">Reference proteome</keyword>
<dbReference type="InterPro" id="IPR036291">
    <property type="entry name" value="NAD(P)-bd_dom_sf"/>
</dbReference>
<dbReference type="KEGG" id="eio:H9L01_04710"/>
<proteinExistence type="predicted"/>
<dbReference type="EMBL" id="CP060715">
    <property type="protein sequence ID" value="QNN61660.1"/>
    <property type="molecule type" value="Genomic_DNA"/>
</dbReference>
<evidence type="ECO:0000259" key="1">
    <source>
        <dbReference type="Pfam" id="PF13460"/>
    </source>
</evidence>
<dbReference type="InterPro" id="IPR051606">
    <property type="entry name" value="Polyketide_Oxido-like"/>
</dbReference>
<dbReference type="AlphaFoldDB" id="A0A7G9S1D5"/>
<accession>A0A7G9S1D5</accession>
<reference evidence="2 3" key="1">
    <citation type="submission" date="2020-08" db="EMBL/GenBank/DDBJ databases">
        <title>Genome sequence of Erysipelothrix inopinata DSM 15511T.</title>
        <authorList>
            <person name="Hyun D.-W."/>
            <person name="Bae J.-W."/>
        </authorList>
    </citation>
    <scope>NUCLEOTIDE SEQUENCE [LARGE SCALE GENOMIC DNA]</scope>
    <source>
        <strain evidence="2 3">DSM 15511</strain>
    </source>
</reference>
<dbReference type="Gene3D" id="3.40.50.720">
    <property type="entry name" value="NAD(P)-binding Rossmann-like Domain"/>
    <property type="match status" value="1"/>
</dbReference>
<evidence type="ECO:0000313" key="2">
    <source>
        <dbReference type="EMBL" id="QNN61660.1"/>
    </source>
</evidence>
<dbReference type="CDD" id="cd05244">
    <property type="entry name" value="BVR-B_like_SDR_a"/>
    <property type="match status" value="1"/>
</dbReference>
<name>A0A7G9S1D5_9FIRM</name>
<protein>
    <submittedName>
        <fullName evidence="2">NAD(P)-dependent oxidoreductase</fullName>
    </submittedName>
</protein>
<gene>
    <name evidence="2" type="ORF">H9L01_04710</name>
</gene>